<dbReference type="SUPFAM" id="SSF55961">
    <property type="entry name" value="Bet v1-like"/>
    <property type="match status" value="1"/>
</dbReference>
<dbReference type="InterPro" id="IPR036922">
    <property type="entry name" value="Rieske_2Fe-2S_sf"/>
</dbReference>
<evidence type="ECO:0000313" key="8">
    <source>
        <dbReference type="EMBL" id="TXC11805.1"/>
    </source>
</evidence>
<evidence type="ECO:0000256" key="4">
    <source>
        <dbReference type="ARBA" id="ARBA00023004"/>
    </source>
</evidence>
<keyword evidence="1" id="KW-0001">2Fe-2S</keyword>
<evidence type="ECO:0000256" key="6">
    <source>
        <dbReference type="SAM" id="Phobius"/>
    </source>
</evidence>
<dbReference type="Gene3D" id="3.90.380.10">
    <property type="entry name" value="Naphthalene 1,2-dioxygenase Alpha Subunit, Chain A, domain 1"/>
    <property type="match status" value="2"/>
</dbReference>
<dbReference type="Pfam" id="PF00355">
    <property type="entry name" value="Rieske"/>
    <property type="match status" value="1"/>
</dbReference>
<dbReference type="GO" id="GO:0051537">
    <property type="term" value="F:2 iron, 2 sulfur cluster binding"/>
    <property type="evidence" value="ECO:0007669"/>
    <property type="project" value="UniProtKB-KW"/>
</dbReference>
<evidence type="ECO:0000256" key="3">
    <source>
        <dbReference type="ARBA" id="ARBA00023002"/>
    </source>
</evidence>
<dbReference type="PANTHER" id="PTHR43756">
    <property type="entry name" value="CHOLINE MONOOXYGENASE, CHLOROPLASTIC"/>
    <property type="match status" value="1"/>
</dbReference>
<dbReference type="PANTHER" id="PTHR43756:SF5">
    <property type="entry name" value="CHOLINE MONOOXYGENASE, CHLOROPLASTIC"/>
    <property type="match status" value="1"/>
</dbReference>
<organism evidence="8 9">
    <name type="scientific">Fusarium oxysporum f. sp. cubense</name>
    <dbReference type="NCBI Taxonomy" id="61366"/>
    <lineage>
        <taxon>Eukaryota</taxon>
        <taxon>Fungi</taxon>
        <taxon>Dikarya</taxon>
        <taxon>Ascomycota</taxon>
        <taxon>Pezizomycotina</taxon>
        <taxon>Sordariomycetes</taxon>
        <taxon>Hypocreomycetidae</taxon>
        <taxon>Hypocreales</taxon>
        <taxon>Nectriaceae</taxon>
        <taxon>Fusarium</taxon>
        <taxon>Fusarium oxysporum species complex</taxon>
    </lineage>
</organism>
<evidence type="ECO:0000256" key="2">
    <source>
        <dbReference type="ARBA" id="ARBA00022723"/>
    </source>
</evidence>
<evidence type="ECO:0000259" key="7">
    <source>
        <dbReference type="PROSITE" id="PS51296"/>
    </source>
</evidence>
<dbReference type="CDD" id="cd03469">
    <property type="entry name" value="Rieske_RO_Alpha_N"/>
    <property type="match status" value="1"/>
</dbReference>
<comment type="caution">
    <text evidence="8">The sequence shown here is derived from an EMBL/GenBank/DDBJ whole genome shotgun (WGS) entry which is preliminary data.</text>
</comment>
<dbReference type="Gene3D" id="2.102.10.10">
    <property type="entry name" value="Rieske [2Fe-2S] iron-sulphur domain"/>
    <property type="match status" value="1"/>
</dbReference>
<name>A0A5C6TL77_FUSOC</name>
<feature type="transmembrane region" description="Helical" evidence="6">
    <location>
        <begin position="25"/>
        <end position="44"/>
    </location>
</feature>
<keyword evidence="6" id="KW-1133">Transmembrane helix</keyword>
<dbReference type="PRINTS" id="PR00090">
    <property type="entry name" value="RNGDIOXGNASE"/>
</dbReference>
<evidence type="ECO:0000313" key="9">
    <source>
        <dbReference type="Proteomes" id="UP000321331"/>
    </source>
</evidence>
<dbReference type="InterPro" id="IPR017941">
    <property type="entry name" value="Rieske_2Fe-2S"/>
</dbReference>
<protein>
    <recommendedName>
        <fullName evidence="7">Rieske domain-containing protein</fullName>
    </recommendedName>
</protein>
<evidence type="ECO:0000256" key="5">
    <source>
        <dbReference type="ARBA" id="ARBA00023014"/>
    </source>
</evidence>
<dbReference type="EMBL" id="VMNF01000003">
    <property type="protein sequence ID" value="TXC11805.1"/>
    <property type="molecule type" value="Genomic_DNA"/>
</dbReference>
<dbReference type="SUPFAM" id="SSF50022">
    <property type="entry name" value="ISP domain"/>
    <property type="match status" value="1"/>
</dbReference>
<proteinExistence type="predicted"/>
<dbReference type="Proteomes" id="UP000321331">
    <property type="component" value="Unassembled WGS sequence"/>
</dbReference>
<evidence type="ECO:0000256" key="1">
    <source>
        <dbReference type="ARBA" id="ARBA00022714"/>
    </source>
</evidence>
<sequence length="415" mass="46720">MSPPAVDRLIGKHPSLQGTLTSSNMLTLGTLIFFAIAAAIALIAKKSLSKPQKENLISRAIPAAPPLTQPLPSTWYKSDDIYELERRAIFSKKWILLTHKMRFDQTGAWVRYAEAGFDFFLIRNAEGTIRGFHNICRHRAFPVVVKDNGQNNVLSCKYHGWSYGMNGQLAKAPLYQDLPGFDRSKNGLFPLHTHVDAKGFVWINMDAKAVPENPWSEDLSQSANHGSFNFDDYKFDHVKQDSSSFNWKTLADKSCTGSNIDDFENAAEKKSVVNDFFFPNASMTISPHFFFLLRCVPTSATKSQLQYEVYRHKSASESDFKKVEEILQQTASEQEAPAEKNLRAGVLVDQTPLQFQNQVYQLVEHHRKLEGVAGREIRPAQQILDKSATKTEQDESLYSSCSGLSCGKIAKDLSW</sequence>
<keyword evidence="6" id="KW-0472">Membrane</keyword>
<feature type="domain" description="Rieske" evidence="7">
    <location>
        <begin position="107"/>
        <end position="181"/>
    </location>
</feature>
<keyword evidence="3" id="KW-0560">Oxidoreductase</keyword>
<dbReference type="InterPro" id="IPR001663">
    <property type="entry name" value="Rng_hydr_dOase-A"/>
</dbReference>
<keyword evidence="6" id="KW-0812">Transmembrane</keyword>
<reference evidence="8 9" key="1">
    <citation type="submission" date="2019-07" db="EMBL/GenBank/DDBJ databases">
        <title>The First High-Quality Draft Genome Sequence of the Causal Agent of the Current Panama Disease Epidemic.</title>
        <authorList>
            <person name="Warmington R.J."/>
            <person name="Kay W."/>
            <person name="Jeffries A."/>
            <person name="Bebber D."/>
            <person name="Moore K."/>
            <person name="Studholme D.J."/>
        </authorList>
    </citation>
    <scope>NUCLEOTIDE SEQUENCE [LARGE SCALE GENOMIC DNA]</scope>
    <source>
        <strain evidence="8 9">TR4</strain>
    </source>
</reference>
<keyword evidence="4" id="KW-0408">Iron</keyword>
<dbReference type="PROSITE" id="PS00570">
    <property type="entry name" value="RING_HYDROXYL_ALPHA"/>
    <property type="match status" value="1"/>
</dbReference>
<accession>A0A5C6TL77</accession>
<keyword evidence="5" id="KW-0411">Iron-sulfur</keyword>
<gene>
    <name evidence="8" type="ORF">FocTR4_00007788</name>
</gene>
<keyword evidence="2" id="KW-0479">Metal-binding</keyword>
<dbReference type="PROSITE" id="PS51296">
    <property type="entry name" value="RIESKE"/>
    <property type="match status" value="1"/>
</dbReference>
<dbReference type="GO" id="GO:0016491">
    <property type="term" value="F:oxidoreductase activity"/>
    <property type="evidence" value="ECO:0007669"/>
    <property type="project" value="UniProtKB-KW"/>
</dbReference>
<dbReference type="InterPro" id="IPR015881">
    <property type="entry name" value="ARHD_Rieske_2Fe_2S"/>
</dbReference>
<dbReference type="AlphaFoldDB" id="A0A5C6TL77"/>
<dbReference type="GO" id="GO:0005506">
    <property type="term" value="F:iron ion binding"/>
    <property type="evidence" value="ECO:0007669"/>
    <property type="project" value="InterPro"/>
</dbReference>